<gene>
    <name evidence="2" type="ORF">METZ01_LOCUS98076</name>
</gene>
<dbReference type="PROSITE" id="PS01152">
    <property type="entry name" value="HESB"/>
    <property type="match status" value="1"/>
</dbReference>
<dbReference type="Pfam" id="PF01521">
    <property type="entry name" value="Fe-S_biosyn"/>
    <property type="match status" value="1"/>
</dbReference>
<dbReference type="EMBL" id="UINC01010141">
    <property type="protein sequence ID" value="SVA45222.1"/>
    <property type="molecule type" value="Genomic_DNA"/>
</dbReference>
<proteinExistence type="predicted"/>
<dbReference type="InterPro" id="IPR017870">
    <property type="entry name" value="FeS_cluster_insertion_CS"/>
</dbReference>
<organism evidence="2">
    <name type="scientific">marine metagenome</name>
    <dbReference type="NCBI Taxonomy" id="408172"/>
    <lineage>
        <taxon>unclassified sequences</taxon>
        <taxon>metagenomes</taxon>
        <taxon>ecological metagenomes</taxon>
    </lineage>
</organism>
<dbReference type="GO" id="GO:0051536">
    <property type="term" value="F:iron-sulfur cluster binding"/>
    <property type="evidence" value="ECO:0007669"/>
    <property type="project" value="InterPro"/>
</dbReference>
<dbReference type="InterPro" id="IPR035903">
    <property type="entry name" value="HesB-like_dom_sf"/>
</dbReference>
<protein>
    <recommendedName>
        <fullName evidence="1">Core domain-containing protein</fullName>
    </recommendedName>
</protein>
<sequence>MTEKAAKRLSAVMEAEGKKGFGLRMNVTTGGCSGMNYDMSFEKEQNEFDKVFDSQGMKIFCDLKSYLYLKGIKIDFSNDILNGGFKIVNPNAERTCGCGTSFSV</sequence>
<dbReference type="PANTHER" id="PTHR47265:SF1">
    <property type="entry name" value="IRON-SULFUR ASSEMBLY PROTEIN ISCA, CHLOROPLASTIC"/>
    <property type="match status" value="1"/>
</dbReference>
<dbReference type="PANTHER" id="PTHR47265">
    <property type="entry name" value="IRON-SULFUR ASSEMBLY PROTEIN ISCA, CHLOROPLASTIC"/>
    <property type="match status" value="1"/>
</dbReference>
<dbReference type="GO" id="GO:0016226">
    <property type="term" value="P:iron-sulfur cluster assembly"/>
    <property type="evidence" value="ECO:0007669"/>
    <property type="project" value="InterPro"/>
</dbReference>
<accession>A0A381VYC9</accession>
<dbReference type="SUPFAM" id="SSF89360">
    <property type="entry name" value="HesB-like domain"/>
    <property type="match status" value="1"/>
</dbReference>
<dbReference type="GO" id="GO:0030674">
    <property type="term" value="F:protein-macromolecule adaptor activity"/>
    <property type="evidence" value="ECO:0007669"/>
    <property type="project" value="TreeGrafter"/>
</dbReference>
<dbReference type="AlphaFoldDB" id="A0A381VYC9"/>
<dbReference type="NCBIfam" id="TIGR00049">
    <property type="entry name" value="iron-sulfur cluster assembly accessory protein"/>
    <property type="match status" value="1"/>
</dbReference>
<reference evidence="2" key="1">
    <citation type="submission" date="2018-05" db="EMBL/GenBank/DDBJ databases">
        <authorList>
            <person name="Lanie J.A."/>
            <person name="Ng W.-L."/>
            <person name="Kazmierczak K.M."/>
            <person name="Andrzejewski T.M."/>
            <person name="Davidsen T.M."/>
            <person name="Wayne K.J."/>
            <person name="Tettelin H."/>
            <person name="Glass J.I."/>
            <person name="Rusch D."/>
            <person name="Podicherti R."/>
            <person name="Tsui H.-C.T."/>
            <person name="Winkler M.E."/>
        </authorList>
    </citation>
    <scope>NUCLEOTIDE SEQUENCE</scope>
</reference>
<dbReference type="Gene3D" id="2.60.300.12">
    <property type="entry name" value="HesB-like domain"/>
    <property type="match status" value="1"/>
</dbReference>
<name>A0A381VYC9_9ZZZZ</name>
<dbReference type="InterPro" id="IPR016092">
    <property type="entry name" value="ATAP"/>
</dbReference>
<evidence type="ECO:0000259" key="1">
    <source>
        <dbReference type="Pfam" id="PF01521"/>
    </source>
</evidence>
<dbReference type="InterPro" id="IPR000361">
    <property type="entry name" value="ATAP_core_dom"/>
</dbReference>
<dbReference type="InterPro" id="IPR031108">
    <property type="entry name" value="IscA_plant_cyanobact"/>
</dbReference>
<evidence type="ECO:0000313" key="2">
    <source>
        <dbReference type="EMBL" id="SVA45222.1"/>
    </source>
</evidence>
<feature type="domain" description="Core" evidence="1">
    <location>
        <begin position="1"/>
        <end position="99"/>
    </location>
</feature>
<dbReference type="GO" id="GO:0009570">
    <property type="term" value="C:chloroplast stroma"/>
    <property type="evidence" value="ECO:0007669"/>
    <property type="project" value="TreeGrafter"/>
</dbReference>